<organism evidence="1 2">
    <name type="scientific">Rhodoferax lacus</name>
    <dbReference type="NCBI Taxonomy" id="2184758"/>
    <lineage>
        <taxon>Bacteria</taxon>
        <taxon>Pseudomonadati</taxon>
        <taxon>Pseudomonadota</taxon>
        <taxon>Betaproteobacteria</taxon>
        <taxon>Burkholderiales</taxon>
        <taxon>Comamonadaceae</taxon>
        <taxon>Rhodoferax</taxon>
    </lineage>
</organism>
<proteinExistence type="predicted"/>
<comment type="caution">
    <text evidence="1">The sequence shown here is derived from an EMBL/GenBank/DDBJ whole genome shotgun (WGS) entry which is preliminary data.</text>
</comment>
<dbReference type="EMBL" id="QFZK01000008">
    <property type="protein sequence ID" value="RFO96386.1"/>
    <property type="molecule type" value="Genomic_DNA"/>
</dbReference>
<dbReference type="AlphaFoldDB" id="A0A3E1RAJ6"/>
<reference evidence="1 2" key="1">
    <citation type="submission" date="2018-05" db="EMBL/GenBank/DDBJ databases">
        <title>Rhodoferax soyangensis sp.nov., isolated from an oligotrophic freshwater lake.</title>
        <authorList>
            <person name="Park M."/>
        </authorList>
    </citation>
    <scope>NUCLEOTIDE SEQUENCE [LARGE SCALE GENOMIC DNA]</scope>
    <source>
        <strain evidence="1 2">IMCC26218</strain>
    </source>
</reference>
<evidence type="ECO:0000313" key="1">
    <source>
        <dbReference type="EMBL" id="RFO96386.1"/>
    </source>
</evidence>
<name>A0A3E1RAJ6_9BURK</name>
<sequence length="206" mass="23597">MEYTQPPSRPQRGKPDLTLIVNQHGIQRGTTSAGRPISTPGTNITEETYFSVLIGNVCNSLQTTSLRHFLGNIIIKPEVRKVLCQQAMVHGRPAGLRIQKLLQKAKEVQTWWSFENEDREAVFVAMFMHGIDYWLSPCFQDGVSIKGYVREIVTPELRMVDRNNPRAGQTLRLCMGWANDDDESMFSEHLERRMRMAASVLDLRDY</sequence>
<keyword evidence="2" id="KW-1185">Reference proteome</keyword>
<evidence type="ECO:0000313" key="2">
    <source>
        <dbReference type="Proteomes" id="UP000260665"/>
    </source>
</evidence>
<dbReference type="Proteomes" id="UP000260665">
    <property type="component" value="Unassembled WGS sequence"/>
</dbReference>
<gene>
    <name evidence="1" type="ORF">DIC66_13860</name>
</gene>
<accession>A0A3E1RAJ6</accession>
<protein>
    <submittedName>
        <fullName evidence="1">Uncharacterized protein</fullName>
    </submittedName>
</protein>
<dbReference type="RefSeq" id="WP_117178185.1">
    <property type="nucleotide sequence ID" value="NZ_QFZK01000008.1"/>
</dbReference>